<accession>A0A101EKC0</accession>
<dbReference type="Proteomes" id="UP000053911">
    <property type="component" value="Unassembled WGS sequence"/>
</dbReference>
<dbReference type="PATRIC" id="fig|172049.5.peg.1595"/>
<comment type="caution">
    <text evidence="1">The sequence shown here is derived from an EMBL/GenBank/DDBJ whole genome shotgun (WGS) entry which is preliminary data.</text>
</comment>
<evidence type="ECO:0000313" key="2">
    <source>
        <dbReference type="Proteomes" id="UP000053911"/>
    </source>
</evidence>
<dbReference type="AlphaFoldDB" id="A0A101EKC0"/>
<dbReference type="EMBL" id="LGFD01000043">
    <property type="protein sequence ID" value="KUK16979.1"/>
    <property type="molecule type" value="Genomic_DNA"/>
</dbReference>
<name>A0A101EKC0_9EURY</name>
<reference evidence="2" key="1">
    <citation type="journal article" date="2015" name="MBio">
        <title>Genome-Resolved Metagenomic Analysis Reveals Roles for Candidate Phyla and Other Microbial Community Members in Biogeochemical Transformations in Oil Reservoirs.</title>
        <authorList>
            <person name="Hu P."/>
            <person name="Tom L."/>
            <person name="Singh A."/>
            <person name="Thomas B.C."/>
            <person name="Baker B.J."/>
            <person name="Piceno Y.M."/>
            <person name="Andersen G.L."/>
            <person name="Banfield J.F."/>
        </authorList>
    </citation>
    <scope>NUCLEOTIDE SEQUENCE [LARGE SCALE GENOMIC DNA]</scope>
</reference>
<evidence type="ECO:0000313" key="1">
    <source>
        <dbReference type="EMBL" id="KUK16979.1"/>
    </source>
</evidence>
<sequence length="68" mass="7391">MNNKPDTNINSSNKTLKELKGLGLYSVVGTTPSSNKTLKELKGGMGLGRELLEWRSNKTLKELKASGL</sequence>
<organism evidence="1 2">
    <name type="scientific">Thermococcus sibiricus</name>
    <dbReference type="NCBI Taxonomy" id="172049"/>
    <lineage>
        <taxon>Archaea</taxon>
        <taxon>Methanobacteriati</taxon>
        <taxon>Methanobacteriota</taxon>
        <taxon>Thermococci</taxon>
        <taxon>Thermococcales</taxon>
        <taxon>Thermococcaceae</taxon>
        <taxon>Thermococcus</taxon>
    </lineage>
</organism>
<gene>
    <name evidence="1" type="ORF">XD54_1738</name>
</gene>
<protein>
    <submittedName>
        <fullName evidence="1">Uncharacterized protein</fullName>
    </submittedName>
</protein>
<proteinExistence type="predicted"/>